<protein>
    <submittedName>
        <fullName evidence="1">Uncharacterized protein</fullName>
    </submittedName>
</protein>
<sequence length="44" mass="5139">MVCLEENVIDTCVTLAYNGPIQLFLCRKLHFCNIRLNIDAYHIQ</sequence>
<name>A0A2T0L9Z4_9BACL</name>
<proteinExistence type="predicted"/>
<evidence type="ECO:0000313" key="2">
    <source>
        <dbReference type="Proteomes" id="UP000237797"/>
    </source>
</evidence>
<dbReference type="AlphaFoldDB" id="A0A2T0L9Z4"/>
<organism evidence="1 2">
    <name type="scientific">Planifilum fimeticola</name>
    <dbReference type="NCBI Taxonomy" id="201975"/>
    <lineage>
        <taxon>Bacteria</taxon>
        <taxon>Bacillati</taxon>
        <taxon>Bacillota</taxon>
        <taxon>Bacilli</taxon>
        <taxon>Bacillales</taxon>
        <taxon>Thermoactinomycetaceae</taxon>
        <taxon>Planifilum</taxon>
    </lineage>
</organism>
<gene>
    <name evidence="1" type="ORF">CLV97_1489</name>
</gene>
<dbReference type="Proteomes" id="UP000237797">
    <property type="component" value="Unassembled WGS sequence"/>
</dbReference>
<reference evidence="1 2" key="1">
    <citation type="submission" date="2018-03" db="EMBL/GenBank/DDBJ databases">
        <title>Genomic Encyclopedia of Archaeal and Bacterial Type Strains, Phase II (KMG-II): from individual species to whole genera.</title>
        <authorList>
            <person name="Goeker M."/>
        </authorList>
    </citation>
    <scope>NUCLEOTIDE SEQUENCE [LARGE SCALE GENOMIC DNA]</scope>
    <source>
        <strain evidence="1 2">DSM 44946</strain>
    </source>
</reference>
<dbReference type="EMBL" id="PVNE01000048">
    <property type="protein sequence ID" value="PRX38561.1"/>
    <property type="molecule type" value="Genomic_DNA"/>
</dbReference>
<evidence type="ECO:0000313" key="1">
    <source>
        <dbReference type="EMBL" id="PRX38561.1"/>
    </source>
</evidence>
<accession>A0A2T0L9Z4</accession>
<keyword evidence="2" id="KW-1185">Reference proteome</keyword>
<comment type="caution">
    <text evidence="1">The sequence shown here is derived from an EMBL/GenBank/DDBJ whole genome shotgun (WGS) entry which is preliminary data.</text>
</comment>